<reference evidence="6" key="1">
    <citation type="journal article" date="2014" name="Science">
        <title>The coffee genome provides insight into the convergent evolution of caffeine biosynthesis.</title>
        <authorList>
            <person name="Denoeud F."/>
            <person name="Carretero-Paulet L."/>
            <person name="Dereeper A."/>
            <person name="Droc G."/>
            <person name="Guyot R."/>
            <person name="Pietrella M."/>
            <person name="Zheng C."/>
            <person name="Alberti A."/>
            <person name="Anthony F."/>
            <person name="Aprea G."/>
            <person name="Aury J.M."/>
            <person name="Bento P."/>
            <person name="Bernard M."/>
            <person name="Bocs S."/>
            <person name="Campa C."/>
            <person name="Cenci A."/>
            <person name="Combes M.C."/>
            <person name="Crouzillat D."/>
            <person name="Da Silva C."/>
            <person name="Daddiego L."/>
            <person name="De Bellis F."/>
            <person name="Dussert S."/>
            <person name="Garsmeur O."/>
            <person name="Gayraud T."/>
            <person name="Guignon V."/>
            <person name="Jahn K."/>
            <person name="Jamilloux V."/>
            <person name="Joet T."/>
            <person name="Labadie K."/>
            <person name="Lan T."/>
            <person name="Leclercq J."/>
            <person name="Lepelley M."/>
            <person name="Leroy T."/>
            <person name="Li L.T."/>
            <person name="Librado P."/>
            <person name="Lopez L."/>
            <person name="Munoz A."/>
            <person name="Noel B."/>
            <person name="Pallavicini A."/>
            <person name="Perrotta G."/>
            <person name="Poncet V."/>
            <person name="Pot D."/>
            <person name="Priyono X."/>
            <person name="Rigoreau M."/>
            <person name="Rouard M."/>
            <person name="Rozas J."/>
            <person name="Tranchant-Dubreuil C."/>
            <person name="VanBuren R."/>
            <person name="Zhang Q."/>
            <person name="Andrade A.C."/>
            <person name="Argout X."/>
            <person name="Bertrand B."/>
            <person name="de Kochko A."/>
            <person name="Graziosi G."/>
            <person name="Henry R.J."/>
            <person name="Jayarama X."/>
            <person name="Ming R."/>
            <person name="Nagai C."/>
            <person name="Rounsley S."/>
            <person name="Sankoff D."/>
            <person name="Giuliano G."/>
            <person name="Albert V.A."/>
            <person name="Wincker P."/>
            <person name="Lashermes P."/>
        </authorList>
    </citation>
    <scope>NUCLEOTIDE SEQUENCE [LARGE SCALE GENOMIC DNA]</scope>
    <source>
        <strain evidence="6">cv. DH200-94</strain>
    </source>
</reference>
<feature type="domain" description="Di19 C-terminal" evidence="4">
    <location>
        <begin position="118"/>
        <end position="213"/>
    </location>
</feature>
<dbReference type="InterPro" id="IPR008598">
    <property type="entry name" value="Di19_Zn-bd"/>
</dbReference>
<evidence type="ECO:0000256" key="2">
    <source>
        <dbReference type="SAM" id="MobiDB-lite"/>
    </source>
</evidence>
<dbReference type="InterPro" id="IPR033347">
    <property type="entry name" value="Di19"/>
</dbReference>
<gene>
    <name evidence="5" type="ORF">GSCOC_T00008666001</name>
</gene>
<evidence type="ECO:0000313" key="6">
    <source>
        <dbReference type="Proteomes" id="UP000295252"/>
    </source>
</evidence>
<dbReference type="PhylomeDB" id="A0A068VKH0"/>
<dbReference type="AlphaFoldDB" id="A0A068VKH0"/>
<evidence type="ECO:0000259" key="4">
    <source>
        <dbReference type="Pfam" id="PF14571"/>
    </source>
</evidence>
<dbReference type="EMBL" id="HG742333">
    <property type="protein sequence ID" value="CDP21305.1"/>
    <property type="molecule type" value="Genomic_DNA"/>
</dbReference>
<dbReference type="InterPro" id="IPR027935">
    <property type="entry name" value="Di19_C"/>
</dbReference>
<feature type="compositionally biased region" description="Polar residues" evidence="2">
    <location>
        <begin position="107"/>
        <end position="116"/>
    </location>
</feature>
<dbReference type="Pfam" id="PF14571">
    <property type="entry name" value="Di19_C"/>
    <property type="match status" value="1"/>
</dbReference>
<dbReference type="InParanoid" id="A0A068VKH0"/>
<evidence type="ECO:0000313" key="5">
    <source>
        <dbReference type="EMBL" id="CDP21305.1"/>
    </source>
</evidence>
<dbReference type="Pfam" id="PF05605">
    <property type="entry name" value="zf-Di19"/>
    <property type="match status" value="1"/>
</dbReference>
<feature type="domain" description="Di19 zinc-binding" evidence="3">
    <location>
        <begin position="45"/>
        <end position="96"/>
    </location>
</feature>
<comment type="similarity">
    <text evidence="1">Belongs to the Di19 family.</text>
</comment>
<dbReference type="OMA" id="REGKQWS"/>
<feature type="region of interest" description="Disordered" evidence="2">
    <location>
        <begin position="162"/>
        <end position="193"/>
    </location>
</feature>
<evidence type="ECO:0000256" key="1">
    <source>
        <dbReference type="ARBA" id="ARBA00007109"/>
    </source>
</evidence>
<keyword evidence="6" id="KW-1185">Reference proteome</keyword>
<dbReference type="Gramene" id="CDP21305">
    <property type="protein sequence ID" value="CDP21305"/>
    <property type="gene ID" value="GSCOC_T00008666001"/>
</dbReference>
<dbReference type="OrthoDB" id="9049620at2759"/>
<proteinExistence type="inferred from homology"/>
<dbReference type="STRING" id="49390.A0A068VKH0"/>
<protein>
    <submittedName>
        <fullName evidence="5">DH200=94 genomic scaffold, scaffold_3249</fullName>
    </submittedName>
</protein>
<organism evidence="5 6">
    <name type="scientific">Coffea canephora</name>
    <name type="common">Robusta coffee</name>
    <dbReference type="NCBI Taxonomy" id="49390"/>
    <lineage>
        <taxon>Eukaryota</taxon>
        <taxon>Viridiplantae</taxon>
        <taxon>Streptophyta</taxon>
        <taxon>Embryophyta</taxon>
        <taxon>Tracheophyta</taxon>
        <taxon>Spermatophyta</taxon>
        <taxon>Magnoliopsida</taxon>
        <taxon>eudicotyledons</taxon>
        <taxon>Gunneridae</taxon>
        <taxon>Pentapetalae</taxon>
        <taxon>asterids</taxon>
        <taxon>lamiids</taxon>
        <taxon>Gentianales</taxon>
        <taxon>Rubiaceae</taxon>
        <taxon>Ixoroideae</taxon>
        <taxon>Gardenieae complex</taxon>
        <taxon>Bertiereae - Coffeeae clade</taxon>
        <taxon>Coffeeae</taxon>
        <taxon>Coffea</taxon>
    </lineage>
</organism>
<sequence length="214" mass="23754">MDVDFWAARIHTAKNFSAVQAARLNNSDSHLATGDEGEDDVRAWFPCPFCYVEIEVPVLCSHLQEEHCFDLKNAVCPICAATLGKDAIGHFTMQHSQSVKRRRKSQKSGMWSNTSATVGKDLRELTSFLGSNSLSSQSDGHEPAPDPLLSPFLCSRPFLDPKDSKKDVSSSCTDSTANADSHRPSFSDAVQEQNYEERTQRAAFFQEVIMSTIF</sequence>
<name>A0A068VKH0_COFCA</name>
<dbReference type="PANTHER" id="PTHR31875">
    <property type="entry name" value="PROTEIN DEHYDRATION-INDUCED 19"/>
    <property type="match status" value="1"/>
</dbReference>
<evidence type="ECO:0000259" key="3">
    <source>
        <dbReference type="Pfam" id="PF05605"/>
    </source>
</evidence>
<feature type="region of interest" description="Disordered" evidence="2">
    <location>
        <begin position="94"/>
        <end position="116"/>
    </location>
</feature>
<dbReference type="Proteomes" id="UP000295252">
    <property type="component" value="Unassembled WGS sequence"/>
</dbReference>
<dbReference type="PANTHER" id="PTHR31875:SF24">
    <property type="entry name" value="PROTEIN DEHYDRATION-INDUCED 19 HOMOLOG 5"/>
    <property type="match status" value="1"/>
</dbReference>
<accession>A0A068VKH0</accession>